<keyword evidence="5 10" id="KW-0560">Oxidoreductase</keyword>
<sequence>MPKKSAGKRPHVVILGAGFGGIKAAKLLADKDVDVTIVDKHNYHLFQPLLYQVSTSILSEDEISYPIRAFFQKNDNIDFFMAEAVGFDPANKIVKTSHGDVSYDYLIIATGATTNYFGMKSVEENSYPMKTLRESTLLRNHLIRTFERASRIENDNELKKALMTIIVVGGGPTGIEEAGAISELVHTAMKKDYHNLNMDDVDIKLIEATDKVLPMMPENLRKNTVDVLTKKGVDVRLQTMVQDYDGEYLTVKHDDKIEKIRTRTVIWAAGVKAQPVVASLGAEVDRAGRVIVEKTTQVKGFPEIYAIGDSAHFEQDGRPLPTIAPAAYEAAETTVKNIMHAIKGEEQETFVYKDLGSMATIGAGDAVMFKGMMKSKGLIAWVAWMAVHVLRLAGPLTNVTVVFKWVMNYFFGVRMARIIRD</sequence>
<dbReference type="eggNOG" id="COG1252">
    <property type="taxonomic scope" value="Bacteria"/>
</dbReference>
<accession>A0A239TTF6</accession>
<organism evidence="10 11">
    <name type="scientific">Megamonas hypermegale</name>
    <dbReference type="NCBI Taxonomy" id="158847"/>
    <lineage>
        <taxon>Bacteria</taxon>
        <taxon>Bacillati</taxon>
        <taxon>Bacillota</taxon>
        <taxon>Negativicutes</taxon>
        <taxon>Selenomonadales</taxon>
        <taxon>Selenomonadaceae</taxon>
        <taxon>Megamonas</taxon>
    </lineage>
</organism>
<dbReference type="PANTHER" id="PTHR43706">
    <property type="entry name" value="NADH DEHYDROGENASE"/>
    <property type="match status" value="1"/>
</dbReference>
<dbReference type="InterPro" id="IPR023753">
    <property type="entry name" value="FAD/NAD-binding_dom"/>
</dbReference>
<dbReference type="GO" id="GO:0050136">
    <property type="term" value="F:NADH dehydrogenase (quinone) (non-electrogenic) activity"/>
    <property type="evidence" value="ECO:0007669"/>
    <property type="project" value="UniProtKB-EC"/>
</dbReference>
<evidence type="ECO:0000256" key="2">
    <source>
        <dbReference type="ARBA" id="ARBA00012637"/>
    </source>
</evidence>
<evidence type="ECO:0000256" key="4">
    <source>
        <dbReference type="ARBA" id="ARBA00022827"/>
    </source>
</evidence>
<name>A0A239TTF6_9FIRM</name>
<dbReference type="EMBL" id="LT906446">
    <property type="protein sequence ID" value="SNV01097.1"/>
    <property type="molecule type" value="Genomic_DNA"/>
</dbReference>
<comment type="catalytic activity">
    <reaction evidence="7">
        <text>a quinone + NADH + H(+) = a quinol + NAD(+)</text>
        <dbReference type="Rhea" id="RHEA:46160"/>
        <dbReference type="ChEBI" id="CHEBI:15378"/>
        <dbReference type="ChEBI" id="CHEBI:24646"/>
        <dbReference type="ChEBI" id="CHEBI:57540"/>
        <dbReference type="ChEBI" id="CHEBI:57945"/>
        <dbReference type="ChEBI" id="CHEBI:132124"/>
        <dbReference type="EC" id="1.6.5.9"/>
    </reaction>
</comment>
<comment type="similarity">
    <text evidence="1">Belongs to the NADH dehydrogenase family.</text>
</comment>
<dbReference type="Gene3D" id="3.50.50.100">
    <property type="match status" value="1"/>
</dbReference>
<dbReference type="Proteomes" id="UP000215383">
    <property type="component" value="Chromosome 1"/>
</dbReference>
<dbReference type="PRINTS" id="PR00411">
    <property type="entry name" value="PNDRDTASEI"/>
</dbReference>
<dbReference type="AlphaFoldDB" id="A0A239TTF6"/>
<evidence type="ECO:0000256" key="3">
    <source>
        <dbReference type="ARBA" id="ARBA00022630"/>
    </source>
</evidence>
<dbReference type="GeneID" id="78507380"/>
<dbReference type="InterPro" id="IPR036188">
    <property type="entry name" value="FAD/NAD-bd_sf"/>
</dbReference>
<keyword evidence="6" id="KW-0520">NAD</keyword>
<keyword evidence="4" id="KW-0274">FAD</keyword>
<dbReference type="RefSeq" id="WP_027889445.1">
    <property type="nucleotide sequence ID" value="NZ_CALXYH010000001.1"/>
</dbReference>
<proteinExistence type="inferred from homology"/>
<keyword evidence="11" id="KW-1185">Reference proteome</keyword>
<evidence type="ECO:0000313" key="10">
    <source>
        <dbReference type="EMBL" id="SNV01097.1"/>
    </source>
</evidence>
<gene>
    <name evidence="10" type="ORF">SAMEA4364220_01381</name>
</gene>
<feature type="transmembrane region" description="Helical" evidence="8">
    <location>
        <begin position="378"/>
        <end position="396"/>
    </location>
</feature>
<evidence type="ECO:0000256" key="5">
    <source>
        <dbReference type="ARBA" id="ARBA00023002"/>
    </source>
</evidence>
<reference evidence="10 11" key="1">
    <citation type="submission" date="2017-06" db="EMBL/GenBank/DDBJ databases">
        <authorList>
            <consortium name="Pathogen Informatics"/>
        </authorList>
    </citation>
    <scope>NUCLEOTIDE SEQUENCE [LARGE SCALE GENOMIC DNA]</scope>
    <source>
        <strain evidence="10 11">NCTC10570</strain>
    </source>
</reference>
<keyword evidence="8" id="KW-0812">Transmembrane</keyword>
<evidence type="ECO:0000256" key="8">
    <source>
        <dbReference type="SAM" id="Phobius"/>
    </source>
</evidence>
<keyword evidence="8" id="KW-1133">Transmembrane helix</keyword>
<dbReference type="PRINTS" id="PR00368">
    <property type="entry name" value="FADPNR"/>
</dbReference>
<evidence type="ECO:0000256" key="6">
    <source>
        <dbReference type="ARBA" id="ARBA00023027"/>
    </source>
</evidence>
<dbReference type="InterPro" id="IPR045024">
    <property type="entry name" value="NDH-2"/>
</dbReference>
<dbReference type="SUPFAM" id="SSF51905">
    <property type="entry name" value="FAD/NAD(P)-binding domain"/>
    <property type="match status" value="2"/>
</dbReference>
<protein>
    <recommendedName>
        <fullName evidence="2">NADH:ubiquinone reductase (non-electrogenic)</fullName>
        <ecNumber evidence="2">1.6.5.9</ecNumber>
    </recommendedName>
</protein>
<dbReference type="PANTHER" id="PTHR43706:SF47">
    <property type="entry name" value="EXTERNAL NADH-UBIQUINONE OXIDOREDUCTASE 1, MITOCHONDRIAL-RELATED"/>
    <property type="match status" value="1"/>
</dbReference>
<dbReference type="EC" id="1.6.5.9" evidence="2"/>
<evidence type="ECO:0000313" key="11">
    <source>
        <dbReference type="Proteomes" id="UP000215383"/>
    </source>
</evidence>
<feature type="domain" description="FAD/NAD(P)-binding" evidence="9">
    <location>
        <begin position="11"/>
        <end position="329"/>
    </location>
</feature>
<evidence type="ECO:0000256" key="7">
    <source>
        <dbReference type="ARBA" id="ARBA00047599"/>
    </source>
</evidence>
<keyword evidence="8" id="KW-0472">Membrane</keyword>
<evidence type="ECO:0000256" key="1">
    <source>
        <dbReference type="ARBA" id="ARBA00005272"/>
    </source>
</evidence>
<evidence type="ECO:0000259" key="9">
    <source>
        <dbReference type="Pfam" id="PF07992"/>
    </source>
</evidence>
<keyword evidence="3" id="KW-0285">Flavoprotein</keyword>
<dbReference type="Pfam" id="PF07992">
    <property type="entry name" value="Pyr_redox_2"/>
    <property type="match status" value="1"/>
</dbReference>